<evidence type="ECO:0000313" key="3">
    <source>
        <dbReference type="EMBL" id="WEK04891.1"/>
    </source>
</evidence>
<dbReference type="EMBL" id="CP119312">
    <property type="protein sequence ID" value="WEK04891.1"/>
    <property type="molecule type" value="Genomic_DNA"/>
</dbReference>
<evidence type="ECO:0000256" key="2">
    <source>
        <dbReference type="ARBA" id="ARBA00022649"/>
    </source>
</evidence>
<evidence type="ECO:0000313" key="4">
    <source>
        <dbReference type="Proteomes" id="UP001217476"/>
    </source>
</evidence>
<dbReference type="Gene3D" id="6.10.10.120">
    <property type="entry name" value="Antitoxin ParD1-like"/>
    <property type="match status" value="1"/>
</dbReference>
<dbReference type="CDD" id="cd22231">
    <property type="entry name" value="RHH_NikR_HicB-like"/>
    <property type="match status" value="1"/>
</dbReference>
<dbReference type="SUPFAM" id="SSF47598">
    <property type="entry name" value="Ribbon-helix-helix"/>
    <property type="match status" value="1"/>
</dbReference>
<dbReference type="PANTHER" id="PTHR36582">
    <property type="entry name" value="ANTITOXIN PARD"/>
    <property type="match status" value="1"/>
</dbReference>
<proteinExistence type="inferred from homology"/>
<accession>A0AAJ5VVJ7</accession>
<dbReference type="Proteomes" id="UP001217476">
    <property type="component" value="Chromosome"/>
</dbReference>
<gene>
    <name evidence="3" type="ORF">P0Y65_01140</name>
</gene>
<comment type="similarity">
    <text evidence="1">Belongs to the ParD antitoxin family.</text>
</comment>
<dbReference type="InterPro" id="IPR038296">
    <property type="entry name" value="ParD_sf"/>
</dbReference>
<dbReference type="NCBIfam" id="TIGR02606">
    <property type="entry name" value="antidote_CC2985"/>
    <property type="match status" value="1"/>
</dbReference>
<dbReference type="Pfam" id="PF03693">
    <property type="entry name" value="ParD_antitoxin"/>
    <property type="match status" value="1"/>
</dbReference>
<dbReference type="InterPro" id="IPR022789">
    <property type="entry name" value="ParD"/>
</dbReference>
<dbReference type="GO" id="GO:0006355">
    <property type="term" value="P:regulation of DNA-templated transcription"/>
    <property type="evidence" value="ECO:0007669"/>
    <property type="project" value="InterPro"/>
</dbReference>
<dbReference type="PANTHER" id="PTHR36582:SF2">
    <property type="entry name" value="ANTITOXIN PARD"/>
    <property type="match status" value="1"/>
</dbReference>
<dbReference type="AlphaFoldDB" id="A0AAJ5VVJ7"/>
<keyword evidence="2" id="KW-1277">Toxin-antitoxin system</keyword>
<organism evidence="3 4">
    <name type="scientific">Candidatus Devosia phytovorans</name>
    <dbReference type="NCBI Taxonomy" id="3121372"/>
    <lineage>
        <taxon>Bacteria</taxon>
        <taxon>Pseudomonadati</taxon>
        <taxon>Pseudomonadota</taxon>
        <taxon>Alphaproteobacteria</taxon>
        <taxon>Hyphomicrobiales</taxon>
        <taxon>Devosiaceae</taxon>
        <taxon>Devosia</taxon>
    </lineage>
</organism>
<sequence>MATMNVSLPDQMKQWIEDQVATGRYGNSSDYVRDLVRRDQERAGAQQKLQDMVDQALASGIVESSREELIERVMSRAEAAIEARKSA</sequence>
<evidence type="ECO:0000256" key="1">
    <source>
        <dbReference type="ARBA" id="ARBA00008580"/>
    </source>
</evidence>
<dbReference type="InterPro" id="IPR010985">
    <property type="entry name" value="Ribbon_hlx_hlx"/>
</dbReference>
<name>A0AAJ5VVJ7_9HYPH</name>
<reference evidence="3" key="1">
    <citation type="submission" date="2023-03" db="EMBL/GenBank/DDBJ databases">
        <title>Andean soil-derived lignocellulolytic bacterial consortium as a source of novel taxa and putative plastic-active enzymes.</title>
        <authorList>
            <person name="Diaz-Garcia L."/>
            <person name="Chuvochina M."/>
            <person name="Feuerriegel G."/>
            <person name="Bunk B."/>
            <person name="Sproer C."/>
            <person name="Streit W.R."/>
            <person name="Rodriguez L.M."/>
            <person name="Overmann J."/>
            <person name="Jimenez D.J."/>
        </authorList>
    </citation>
    <scope>NUCLEOTIDE SEQUENCE</scope>
    <source>
        <strain evidence="3">MAG 4196</strain>
    </source>
</reference>
<protein>
    <submittedName>
        <fullName evidence="3">Type II toxin-antitoxin system ParD family antitoxin</fullName>
    </submittedName>
</protein>